<dbReference type="KEGG" id="pmaw:MACH26_28880"/>
<feature type="compositionally biased region" description="Acidic residues" evidence="2">
    <location>
        <begin position="620"/>
        <end position="630"/>
    </location>
</feature>
<keyword evidence="4" id="KW-1185">Reference proteome</keyword>
<proteinExistence type="predicted"/>
<feature type="compositionally biased region" description="Acidic residues" evidence="2">
    <location>
        <begin position="596"/>
        <end position="607"/>
    </location>
</feature>
<dbReference type="Proteomes" id="UP001333710">
    <property type="component" value="Chromosome"/>
</dbReference>
<dbReference type="SUPFAM" id="SSF55486">
    <property type="entry name" value="Metalloproteases ('zincins'), catalytic domain"/>
    <property type="match status" value="1"/>
</dbReference>
<gene>
    <name evidence="3" type="ORF">MACH26_28880</name>
</gene>
<dbReference type="Pfam" id="PF13517">
    <property type="entry name" value="FG-GAP_3"/>
    <property type="match status" value="2"/>
</dbReference>
<dbReference type="RefSeq" id="WP_338293356.1">
    <property type="nucleotide sequence ID" value="NZ_AP027272.1"/>
</dbReference>
<dbReference type="SUPFAM" id="SSF69318">
    <property type="entry name" value="Integrin alpha N-terminal domain"/>
    <property type="match status" value="1"/>
</dbReference>
<dbReference type="InterPro" id="IPR032675">
    <property type="entry name" value="LRR_dom_sf"/>
</dbReference>
<dbReference type="AlphaFoldDB" id="A0AA48KSP6"/>
<accession>A0AA48KSP6</accession>
<dbReference type="InterPro" id="IPR028994">
    <property type="entry name" value="Integrin_alpha_N"/>
</dbReference>
<evidence type="ECO:0000313" key="3">
    <source>
        <dbReference type="EMBL" id="BDX07367.1"/>
    </source>
</evidence>
<dbReference type="GO" id="GO:0008237">
    <property type="term" value="F:metallopeptidase activity"/>
    <property type="evidence" value="ECO:0007669"/>
    <property type="project" value="InterPro"/>
</dbReference>
<sequence>MSIKYILVTIWICAVYSSSVWALQGEPDSLWRIIALKQNQWQENRSLLSTSSESDTQKKRGPLAASVTLDVELLTRITEGQLYKILTPEGEHTVRVSHKDESTASTTWTLTQDSAQTLPDGKLFISASGISAWLPTPNGLWKLHDNTLQKEMRWAADVSDTKKSPQASVLPLFMPRKNPVLAKELNSEDAAGPAVLKVLFVTSDELEENQISVEEYIEQLLVINNEILTASGINIELQAAAQITVPLEQYSADEILDNLAKSRADDSTYGTIEEELLQEVWQARLDSGADIVSVLVHELPSGLCGKSWLNGDPQQVFSYRFGFNVVAANTRFESGNTQLCSSDTLGHEIGHNLGLDHAAEQDGEGTVFSWGRGYGVDDGFSTVMAYSQAFGDAVAVPFFSSPDLTCLGTSPCGEAGESGADAVRALNNVARRVSLIHNEAVTLPVINAVEMLDDAIQECLLEDAVESQGWVSNEEVERLNCPGADVESLQGMESFPRLQFVSVNHTEDPSLAVFKNLREVIALDFRYSEVEDVTDIAHLSEQLVFLQFFVTNLSCQDQAVLESWQIEQLYLHGDCVELDNDQEDFDADGLSNLRDSDDDNDGIDDIADALPFDASNIGDIDADGVPDEQDAFPYDASEYEDSDNDTIGNNQDPDNDNDGILDELDCAPLDSTMSSGCTSIRSFVAYDYDGDGKADIGVRRSSNALQYIKNSSDDEIQRIELGRDPDDVSVSGDFDGDGIADVAVRRASNKIWYVRPSSGADLMRVNFGLQEEDIPVPADFDGDGITDFAVRRPSSQEWFIRQSSDDRVVRYNFGLQADDIPIPADYDGDGKADIAVRRNANKFWYILSSLSGDILRYQFGLQDEDIAVPADFDGDGITDLAVRRPSEFKWYILRSTDGKIVQVRFGLNRYDIPIVADYDGDGKADVAVRRPGNQMQYVLRSSDLEIDRIKFGLNSEDMPLAAPVSTRFNNQVEFDINGQEEEAAQIRVLSTAEAQSEKLIAP</sequence>
<dbReference type="Gene3D" id="2.130.10.130">
    <property type="entry name" value="Integrin alpha, N-terminal"/>
    <property type="match status" value="1"/>
</dbReference>
<evidence type="ECO:0000256" key="2">
    <source>
        <dbReference type="SAM" id="MobiDB-lite"/>
    </source>
</evidence>
<reference evidence="3" key="1">
    <citation type="submission" date="2023-01" db="EMBL/GenBank/DDBJ databases">
        <title>Complete genome sequence of Planctobacterium marinum strain Dej080120_11.</title>
        <authorList>
            <person name="Ueki S."/>
            <person name="Maruyama F."/>
        </authorList>
    </citation>
    <scope>NUCLEOTIDE SEQUENCE</scope>
    <source>
        <strain evidence="3">Dej080120_11</strain>
    </source>
</reference>
<evidence type="ECO:0000256" key="1">
    <source>
        <dbReference type="ARBA" id="ARBA00022729"/>
    </source>
</evidence>
<dbReference type="PANTHER" id="PTHR39431:SF1">
    <property type="entry name" value="FRPA_C-RELATED PROTEIN"/>
    <property type="match status" value="1"/>
</dbReference>
<dbReference type="Gene3D" id="3.80.10.10">
    <property type="entry name" value="Ribonuclease Inhibitor"/>
    <property type="match status" value="1"/>
</dbReference>
<protein>
    <recommendedName>
        <fullName evidence="5">FG-GAP repeat protein</fullName>
    </recommendedName>
</protein>
<organism evidence="3 4">
    <name type="scientific">Planctobacterium marinum</name>
    <dbReference type="NCBI Taxonomy" id="1631968"/>
    <lineage>
        <taxon>Bacteria</taxon>
        <taxon>Pseudomonadati</taxon>
        <taxon>Pseudomonadota</taxon>
        <taxon>Gammaproteobacteria</taxon>
        <taxon>Alteromonadales</taxon>
        <taxon>Alteromonadaceae</taxon>
        <taxon>Planctobacterium</taxon>
    </lineage>
</organism>
<dbReference type="Pfam" id="PF13583">
    <property type="entry name" value="Reprolysin_4"/>
    <property type="match status" value="1"/>
</dbReference>
<evidence type="ECO:0008006" key="5">
    <source>
        <dbReference type="Google" id="ProtNLM"/>
    </source>
</evidence>
<feature type="region of interest" description="Disordered" evidence="2">
    <location>
        <begin position="587"/>
        <end position="661"/>
    </location>
</feature>
<keyword evidence="1" id="KW-0732">Signal</keyword>
<dbReference type="PANTHER" id="PTHR39431">
    <property type="entry name" value="FRPA/C-RELATED PROTEIN"/>
    <property type="match status" value="1"/>
</dbReference>
<dbReference type="EMBL" id="AP027272">
    <property type="protein sequence ID" value="BDX07367.1"/>
    <property type="molecule type" value="Genomic_DNA"/>
</dbReference>
<dbReference type="InterPro" id="IPR013517">
    <property type="entry name" value="FG-GAP"/>
</dbReference>
<dbReference type="InterPro" id="IPR024079">
    <property type="entry name" value="MetalloPept_cat_dom_sf"/>
</dbReference>
<name>A0AA48KSP6_9ALTE</name>
<evidence type="ECO:0000313" key="4">
    <source>
        <dbReference type="Proteomes" id="UP001333710"/>
    </source>
</evidence>
<dbReference type="Gene3D" id="3.40.390.10">
    <property type="entry name" value="Collagenase (Catalytic Domain)"/>
    <property type="match status" value="1"/>
</dbReference>